<evidence type="ECO:0000313" key="2">
    <source>
        <dbReference type="EMBL" id="GED06244.1"/>
    </source>
</evidence>
<gene>
    <name evidence="2" type="ORF">AUR04nite_17760</name>
</gene>
<protein>
    <submittedName>
        <fullName evidence="2">DeoR family transcriptional regulator</fullName>
    </submittedName>
</protein>
<organism evidence="2 3">
    <name type="scientific">Glutamicibacter uratoxydans</name>
    <name type="common">Arthrobacter uratoxydans</name>
    <dbReference type="NCBI Taxonomy" id="43667"/>
    <lineage>
        <taxon>Bacteria</taxon>
        <taxon>Bacillati</taxon>
        <taxon>Actinomycetota</taxon>
        <taxon>Actinomycetes</taxon>
        <taxon>Micrococcales</taxon>
        <taxon>Micrococcaceae</taxon>
        <taxon>Glutamicibacter</taxon>
    </lineage>
</organism>
<sequence>MDISLRTLRRDGDRLRDLGYPVQAERGVGGGYQLAAGAALPPLVLDDQEAVALVVGLQSAVNQSDSVLAEASLRALSKVIPVLPGNLRKQAQALASSTVGLGPERTSEQLVDPQVLVVFAQGCRDLERVAFDYVDARGNETSRRVEPAKLVRVGQRYYLVAYDLDRQDWRSFRVDRAANASARGLRFAARSIPGNDAAAFVRAGLQGERTYEFSALVHAPAQQVDAAVGRWFKVQANDGETCTVYGTSDDLRWAAFALALCEAKVSDTHPSELRNLVTAWSSNLSPSSKN</sequence>
<dbReference type="PANTHER" id="PTHR34580:SF3">
    <property type="entry name" value="PROTEIN PAFB"/>
    <property type="match status" value="1"/>
</dbReference>
<dbReference type="EMBL" id="BJNY01000009">
    <property type="protein sequence ID" value="GED06244.1"/>
    <property type="molecule type" value="Genomic_DNA"/>
</dbReference>
<comment type="caution">
    <text evidence="2">The sequence shown here is derived from an EMBL/GenBank/DDBJ whole genome shotgun (WGS) entry which is preliminary data.</text>
</comment>
<dbReference type="PANTHER" id="PTHR34580">
    <property type="match status" value="1"/>
</dbReference>
<evidence type="ECO:0000313" key="3">
    <source>
        <dbReference type="Proteomes" id="UP000316612"/>
    </source>
</evidence>
<accession>A0A4Y4DQP3</accession>
<dbReference type="Pfam" id="PF13280">
    <property type="entry name" value="WYL"/>
    <property type="match status" value="1"/>
</dbReference>
<keyword evidence="3" id="KW-1185">Reference proteome</keyword>
<dbReference type="Proteomes" id="UP000316612">
    <property type="component" value="Unassembled WGS sequence"/>
</dbReference>
<dbReference type="AlphaFoldDB" id="A0A4Y4DQP3"/>
<name>A0A4Y4DQP3_GLUUR</name>
<proteinExistence type="predicted"/>
<dbReference type="PROSITE" id="PS52050">
    <property type="entry name" value="WYL"/>
    <property type="match status" value="1"/>
</dbReference>
<dbReference type="InterPro" id="IPR026881">
    <property type="entry name" value="WYL_dom"/>
</dbReference>
<evidence type="ECO:0000259" key="1">
    <source>
        <dbReference type="Pfam" id="PF13280"/>
    </source>
</evidence>
<reference evidence="2 3" key="1">
    <citation type="submission" date="2019-06" db="EMBL/GenBank/DDBJ databases">
        <title>Whole genome shotgun sequence of Glutamicibacter uratoxydans NBRC 15515.</title>
        <authorList>
            <person name="Hosoyama A."/>
            <person name="Uohara A."/>
            <person name="Ohji S."/>
            <person name="Ichikawa N."/>
        </authorList>
    </citation>
    <scope>NUCLEOTIDE SEQUENCE [LARGE SCALE GENOMIC DNA]</scope>
    <source>
        <strain evidence="2 3">NBRC 15515</strain>
    </source>
</reference>
<feature type="domain" description="WYL" evidence="1">
    <location>
        <begin position="115"/>
        <end position="176"/>
    </location>
</feature>
<dbReference type="InterPro" id="IPR051534">
    <property type="entry name" value="CBASS_pafABC_assoc_protein"/>
</dbReference>